<evidence type="ECO:0000313" key="4">
    <source>
        <dbReference type="Proteomes" id="UP000054632"/>
    </source>
</evidence>
<dbReference type="AlphaFoldDB" id="A0A0V1K341"/>
<proteinExistence type="predicted"/>
<evidence type="ECO:0000313" key="5">
    <source>
        <dbReference type="Proteomes" id="UP000054805"/>
    </source>
</evidence>
<comment type="caution">
    <text evidence="3">The sequence shown here is derived from an EMBL/GenBank/DDBJ whole genome shotgun (WGS) entry which is preliminary data.</text>
</comment>
<gene>
    <name evidence="1" type="ORF">T4A_12046</name>
    <name evidence="2" type="ORF">T4B_9432</name>
    <name evidence="3" type="ORF">T4C_4978</name>
</gene>
<dbReference type="Proteomes" id="UP000054826">
    <property type="component" value="Unassembled WGS sequence"/>
</dbReference>
<organism evidence="3 6">
    <name type="scientific">Trichinella pseudospiralis</name>
    <name type="common">Parasitic roundworm</name>
    <dbReference type="NCBI Taxonomy" id="6337"/>
    <lineage>
        <taxon>Eukaryota</taxon>
        <taxon>Metazoa</taxon>
        <taxon>Ecdysozoa</taxon>
        <taxon>Nematoda</taxon>
        <taxon>Enoplea</taxon>
        <taxon>Dorylaimia</taxon>
        <taxon>Trichinellida</taxon>
        <taxon>Trichinellidae</taxon>
        <taxon>Trichinella</taxon>
    </lineage>
</organism>
<dbReference type="EMBL" id="JYDR01000056">
    <property type="protein sequence ID" value="KRY71548.1"/>
    <property type="molecule type" value="Genomic_DNA"/>
</dbReference>
<evidence type="ECO:0000313" key="2">
    <source>
        <dbReference type="EMBL" id="KRZ06307.1"/>
    </source>
</evidence>
<dbReference type="Proteomes" id="UP000054805">
    <property type="component" value="Unassembled WGS sequence"/>
</dbReference>
<evidence type="ECO:0000313" key="3">
    <source>
        <dbReference type="EMBL" id="KRZ41645.1"/>
    </source>
</evidence>
<evidence type="ECO:0000313" key="1">
    <source>
        <dbReference type="EMBL" id="KRY71548.1"/>
    </source>
</evidence>
<dbReference type="EMBL" id="JYDS01000443">
    <property type="protein sequence ID" value="KRZ06307.1"/>
    <property type="molecule type" value="Genomic_DNA"/>
</dbReference>
<evidence type="ECO:0000313" key="6">
    <source>
        <dbReference type="Proteomes" id="UP000054826"/>
    </source>
</evidence>
<dbReference type="Proteomes" id="UP000054632">
    <property type="component" value="Unassembled WGS sequence"/>
</dbReference>
<keyword evidence="5" id="KW-1185">Reference proteome</keyword>
<accession>A0A0V1K341</accession>
<name>A0A0V1K341_TRIPS</name>
<reference evidence="4 5" key="1">
    <citation type="submission" date="2015-01" db="EMBL/GenBank/DDBJ databases">
        <title>Evolution of Trichinella species and genotypes.</title>
        <authorList>
            <person name="Korhonen P.K."/>
            <person name="Edoardo P."/>
            <person name="Giuseppe L.R."/>
            <person name="Gasser R.B."/>
        </authorList>
    </citation>
    <scope>NUCLEOTIDE SEQUENCE [LARGE SCALE GENOMIC DNA]</scope>
    <source>
        <strain evidence="1">ISS13</strain>
        <strain evidence="3">ISS176</strain>
        <strain evidence="2">ISS588</strain>
    </source>
</reference>
<dbReference type="EMBL" id="JYDV01000019">
    <property type="protein sequence ID" value="KRZ41645.1"/>
    <property type="molecule type" value="Genomic_DNA"/>
</dbReference>
<sequence>MSHNSGKLPRLVRGCATPRCESRTPTRVALGSPSGGLCNTGRPVLKIQQHSAEATRLLFLSIQSYSCGETGVWWTINWCHVIGTVVCQTVNGLWFMADKNRVPDALSSYISQPHHG</sequence>
<protein>
    <submittedName>
        <fullName evidence="3">Uncharacterized protein</fullName>
    </submittedName>
</protein>